<evidence type="ECO:0000259" key="5">
    <source>
        <dbReference type="PROSITE" id="PS51078"/>
    </source>
</evidence>
<gene>
    <name evidence="6" type="ORF">ACFOYW_07295</name>
</gene>
<dbReference type="Pfam" id="PF09339">
    <property type="entry name" value="HTH_IclR"/>
    <property type="match status" value="1"/>
</dbReference>
<dbReference type="EMBL" id="JBHSCN010000005">
    <property type="protein sequence ID" value="MFC4243174.1"/>
    <property type="molecule type" value="Genomic_DNA"/>
</dbReference>
<reference evidence="7" key="1">
    <citation type="journal article" date="2019" name="Int. J. Syst. Evol. Microbiol.">
        <title>The Global Catalogue of Microorganisms (GCM) 10K type strain sequencing project: providing services to taxonomists for standard genome sequencing and annotation.</title>
        <authorList>
            <consortium name="The Broad Institute Genomics Platform"/>
            <consortium name="The Broad Institute Genome Sequencing Center for Infectious Disease"/>
            <person name="Wu L."/>
            <person name="Ma J."/>
        </authorList>
    </citation>
    <scope>NUCLEOTIDE SEQUENCE [LARGE SCALE GENOMIC DNA]</scope>
    <source>
        <strain evidence="7">CGMCC 1.10363</strain>
    </source>
</reference>
<dbReference type="Pfam" id="PF01614">
    <property type="entry name" value="IclR_C"/>
    <property type="match status" value="1"/>
</dbReference>
<evidence type="ECO:0000259" key="4">
    <source>
        <dbReference type="PROSITE" id="PS51077"/>
    </source>
</evidence>
<dbReference type="SUPFAM" id="SSF55781">
    <property type="entry name" value="GAF domain-like"/>
    <property type="match status" value="1"/>
</dbReference>
<dbReference type="InterPro" id="IPR014757">
    <property type="entry name" value="Tscrpt_reg_IclR_C"/>
</dbReference>
<dbReference type="InterPro" id="IPR005471">
    <property type="entry name" value="Tscrpt_reg_IclR_N"/>
</dbReference>
<evidence type="ECO:0000256" key="2">
    <source>
        <dbReference type="ARBA" id="ARBA00023125"/>
    </source>
</evidence>
<dbReference type="InterPro" id="IPR036390">
    <property type="entry name" value="WH_DNA-bd_sf"/>
</dbReference>
<dbReference type="Gene3D" id="1.10.10.10">
    <property type="entry name" value="Winged helix-like DNA-binding domain superfamily/Winged helix DNA-binding domain"/>
    <property type="match status" value="1"/>
</dbReference>
<keyword evidence="3" id="KW-0804">Transcription</keyword>
<accession>A0ABV8Q7P1</accession>
<protein>
    <submittedName>
        <fullName evidence="6">IclR family transcriptional regulator</fullName>
    </submittedName>
</protein>
<sequence>MVRPDSQDTASSLTRGLSLLDLFTVREPELSIRELARRSGLPKSTAHRLVGDLLAWGALERTPRGVRLGVHLFELGSLVPAHRRLREIAIPYAHNLNEVTQLTSNIAVRDGSDIMYVEKITSRSLNVPHSRVGGRLPMHCTALGKAMLAYSEPEFVDRLLGGELRALSSRTITSPQVIRAELAKIRETKVAYDVEESQPGLFCVAAPVFGPFDEVVGAISVTGATSLTQAQRFAPVVRTTAMALSRVLQSHSTLRADSVARSA</sequence>
<dbReference type="PANTHER" id="PTHR30136:SF24">
    <property type="entry name" value="HTH-TYPE TRANSCRIPTIONAL REPRESSOR ALLR"/>
    <property type="match status" value="1"/>
</dbReference>
<dbReference type="PANTHER" id="PTHR30136">
    <property type="entry name" value="HELIX-TURN-HELIX TRANSCRIPTIONAL REGULATOR, ICLR FAMILY"/>
    <property type="match status" value="1"/>
</dbReference>
<keyword evidence="1" id="KW-0805">Transcription regulation</keyword>
<dbReference type="Proteomes" id="UP001595900">
    <property type="component" value="Unassembled WGS sequence"/>
</dbReference>
<evidence type="ECO:0000313" key="6">
    <source>
        <dbReference type="EMBL" id="MFC4243174.1"/>
    </source>
</evidence>
<dbReference type="SMART" id="SM00346">
    <property type="entry name" value="HTH_ICLR"/>
    <property type="match status" value="1"/>
</dbReference>
<evidence type="ECO:0000313" key="7">
    <source>
        <dbReference type="Proteomes" id="UP001595900"/>
    </source>
</evidence>
<proteinExistence type="predicted"/>
<evidence type="ECO:0000256" key="1">
    <source>
        <dbReference type="ARBA" id="ARBA00023015"/>
    </source>
</evidence>
<dbReference type="SUPFAM" id="SSF46785">
    <property type="entry name" value="Winged helix' DNA-binding domain"/>
    <property type="match status" value="1"/>
</dbReference>
<dbReference type="Gene3D" id="3.30.450.40">
    <property type="match status" value="1"/>
</dbReference>
<dbReference type="InterPro" id="IPR050707">
    <property type="entry name" value="HTH_MetabolicPath_Reg"/>
</dbReference>
<dbReference type="PROSITE" id="PS51078">
    <property type="entry name" value="ICLR_ED"/>
    <property type="match status" value="1"/>
</dbReference>
<name>A0ABV8Q7P1_9MICO</name>
<comment type="caution">
    <text evidence="6">The sequence shown here is derived from an EMBL/GenBank/DDBJ whole genome shotgun (WGS) entry which is preliminary data.</text>
</comment>
<feature type="domain" description="IclR-ED" evidence="5">
    <location>
        <begin position="71"/>
        <end position="250"/>
    </location>
</feature>
<evidence type="ECO:0000256" key="3">
    <source>
        <dbReference type="ARBA" id="ARBA00023163"/>
    </source>
</evidence>
<keyword evidence="7" id="KW-1185">Reference proteome</keyword>
<organism evidence="6 7">
    <name type="scientific">Gryllotalpicola reticulitermitis</name>
    <dbReference type="NCBI Taxonomy" id="1184153"/>
    <lineage>
        <taxon>Bacteria</taxon>
        <taxon>Bacillati</taxon>
        <taxon>Actinomycetota</taxon>
        <taxon>Actinomycetes</taxon>
        <taxon>Micrococcales</taxon>
        <taxon>Microbacteriaceae</taxon>
        <taxon>Gryllotalpicola</taxon>
    </lineage>
</organism>
<dbReference type="RefSeq" id="WP_390228177.1">
    <property type="nucleotide sequence ID" value="NZ_JBHSCN010000005.1"/>
</dbReference>
<keyword evidence="2" id="KW-0238">DNA-binding</keyword>
<dbReference type="InterPro" id="IPR029016">
    <property type="entry name" value="GAF-like_dom_sf"/>
</dbReference>
<dbReference type="PROSITE" id="PS51077">
    <property type="entry name" value="HTH_ICLR"/>
    <property type="match status" value="1"/>
</dbReference>
<feature type="domain" description="HTH iclR-type" evidence="4">
    <location>
        <begin position="10"/>
        <end position="70"/>
    </location>
</feature>
<dbReference type="InterPro" id="IPR036388">
    <property type="entry name" value="WH-like_DNA-bd_sf"/>
</dbReference>